<dbReference type="GO" id="GO:0043138">
    <property type="term" value="F:3'-5' DNA helicase activity"/>
    <property type="evidence" value="ECO:0007669"/>
    <property type="project" value="UniProtKB-EC"/>
</dbReference>
<evidence type="ECO:0000256" key="7">
    <source>
        <dbReference type="ARBA" id="ARBA00022840"/>
    </source>
</evidence>
<comment type="catalytic activity">
    <reaction evidence="10">
        <text>Couples ATP hydrolysis with the unwinding of duplex DNA by translocating in the 3'-5' direction.</text>
        <dbReference type="EC" id="5.6.2.4"/>
    </reaction>
</comment>
<dbReference type="InterPro" id="IPR002121">
    <property type="entry name" value="HRDC_dom"/>
</dbReference>
<feature type="domain" description="Helicase ATP-binding" evidence="15">
    <location>
        <begin position="34"/>
        <end position="202"/>
    </location>
</feature>
<dbReference type="SMART" id="SM00341">
    <property type="entry name" value="HRDC"/>
    <property type="match status" value="1"/>
</dbReference>
<dbReference type="RefSeq" id="WP_088564285.1">
    <property type="nucleotide sequence ID" value="NZ_CP020946.1"/>
</dbReference>
<dbReference type="InterPro" id="IPR004589">
    <property type="entry name" value="DNA_helicase_ATP-dep_RecQ"/>
</dbReference>
<dbReference type="SMART" id="SM00490">
    <property type="entry name" value="HELICc"/>
    <property type="match status" value="1"/>
</dbReference>
<dbReference type="GO" id="GO:0030894">
    <property type="term" value="C:replisome"/>
    <property type="evidence" value="ECO:0007669"/>
    <property type="project" value="TreeGrafter"/>
</dbReference>
<dbReference type="GO" id="GO:0006281">
    <property type="term" value="P:DNA repair"/>
    <property type="evidence" value="ECO:0007669"/>
    <property type="project" value="TreeGrafter"/>
</dbReference>
<dbReference type="PROSITE" id="PS51192">
    <property type="entry name" value="HELICASE_ATP_BIND_1"/>
    <property type="match status" value="1"/>
</dbReference>
<evidence type="ECO:0000259" key="14">
    <source>
        <dbReference type="PROSITE" id="PS50967"/>
    </source>
</evidence>
<dbReference type="FunFam" id="3.40.50.300:FF:001389">
    <property type="entry name" value="ATP-dependent DNA helicase RecQ"/>
    <property type="match status" value="1"/>
</dbReference>
<feature type="domain" description="Helicase C-terminal" evidence="16">
    <location>
        <begin position="229"/>
        <end position="381"/>
    </location>
</feature>
<evidence type="ECO:0000259" key="15">
    <source>
        <dbReference type="PROSITE" id="PS51192"/>
    </source>
</evidence>
<dbReference type="InterPro" id="IPR010997">
    <property type="entry name" value="HRDC-like_sf"/>
</dbReference>
<dbReference type="InterPro" id="IPR032284">
    <property type="entry name" value="RecQ_Zn-bd"/>
</dbReference>
<keyword evidence="3" id="KW-0479">Metal-binding</keyword>
<evidence type="ECO:0000259" key="16">
    <source>
        <dbReference type="PROSITE" id="PS51194"/>
    </source>
</evidence>
<evidence type="ECO:0000256" key="13">
    <source>
        <dbReference type="ARBA" id="ARBA00044550"/>
    </source>
</evidence>
<dbReference type="CDD" id="cd17920">
    <property type="entry name" value="DEXHc_RecQ"/>
    <property type="match status" value="1"/>
</dbReference>
<dbReference type="InterPro" id="IPR044876">
    <property type="entry name" value="HRDC_dom_sf"/>
</dbReference>
<keyword evidence="8" id="KW-0238">DNA-binding</keyword>
<keyword evidence="7" id="KW-0067">ATP-binding</keyword>
<keyword evidence="4" id="KW-0547">Nucleotide-binding</keyword>
<sequence>MKVSFMEIAVRPQENQLKKYFNLSGFRRGQKEIIDSVMGGRDVLAVLPTGGGKSLCYQYPAVATQKLVIVISPLIALMKDQVASLRRYGIPAGALHSGQSDDDKREVFADINKGGAFVLYLSPERAQKEGFHRWVQNRQVGLFAIDEAHCVSQWGHDFREEYAQLNVLKKLCPDVPVLALTASATPTVLDDISKHLKLQKPERMVHGFYRSNLYYQVELCEDEDAKLLLLLQSIKQTPQGRIIVYCGTRKVTESIAAFLQKKFGKTVGYYHAGLTSETRTSTQEAYAKGELRILVATNAFGMGIDQPDVRLVVHFQIPANIDALYQEMGRAGRDGEHSTCLTLYSKKDKGLQSFFIHSSEAPDEIKDARWRNLDALVNYSEGGECRHAEILTYYKDSQRIERCGHCDSCDPKSSRRIQKSVTPLAKMDQVVTKLKKASSKSKKITNTDDIVLDEIQEKRMELLKRWRREKAKELDVPAFVVFGDLTLRQLAVKNPRTLDEMKNIYGIGDSKLEKFGWDILAELGDPTRRL</sequence>
<dbReference type="GO" id="GO:0009378">
    <property type="term" value="F:four-way junction helicase activity"/>
    <property type="evidence" value="ECO:0007669"/>
    <property type="project" value="TreeGrafter"/>
</dbReference>
<dbReference type="EMBL" id="CP020946">
    <property type="protein sequence ID" value="ASD62664.1"/>
    <property type="molecule type" value="Genomic_DNA"/>
</dbReference>
<keyword evidence="9" id="KW-0413">Isomerase</keyword>
<evidence type="ECO:0000256" key="5">
    <source>
        <dbReference type="ARBA" id="ARBA00022801"/>
    </source>
</evidence>
<evidence type="ECO:0000256" key="11">
    <source>
        <dbReference type="ARBA" id="ARBA00034808"/>
    </source>
</evidence>
<proteinExistence type="inferred from homology"/>
<organism evidence="17 18">
    <name type="scientific">Bdellovibrio bacteriovorus</name>
    <dbReference type="NCBI Taxonomy" id="959"/>
    <lineage>
        <taxon>Bacteria</taxon>
        <taxon>Pseudomonadati</taxon>
        <taxon>Bdellovibrionota</taxon>
        <taxon>Bdellovibrionia</taxon>
        <taxon>Bdellovibrionales</taxon>
        <taxon>Pseudobdellovibrionaceae</taxon>
        <taxon>Bdellovibrio</taxon>
    </lineage>
</organism>
<evidence type="ECO:0000256" key="6">
    <source>
        <dbReference type="ARBA" id="ARBA00022806"/>
    </source>
</evidence>
<dbReference type="InterPro" id="IPR014001">
    <property type="entry name" value="Helicase_ATP-bd"/>
</dbReference>
<dbReference type="PANTHER" id="PTHR13710:SF105">
    <property type="entry name" value="ATP-DEPENDENT DNA HELICASE Q1"/>
    <property type="match status" value="1"/>
</dbReference>
<evidence type="ECO:0000256" key="12">
    <source>
        <dbReference type="ARBA" id="ARBA00044535"/>
    </source>
</evidence>
<dbReference type="SUPFAM" id="SSF47819">
    <property type="entry name" value="HRDC-like"/>
    <property type="match status" value="1"/>
</dbReference>
<dbReference type="PROSITE" id="PS50967">
    <property type="entry name" value="HRDC"/>
    <property type="match status" value="1"/>
</dbReference>
<evidence type="ECO:0000256" key="3">
    <source>
        <dbReference type="ARBA" id="ARBA00022723"/>
    </source>
</evidence>
<evidence type="ECO:0000256" key="8">
    <source>
        <dbReference type="ARBA" id="ARBA00023125"/>
    </source>
</evidence>
<comment type="cofactor">
    <cofactor evidence="1">
        <name>Mg(2+)</name>
        <dbReference type="ChEBI" id="CHEBI:18420"/>
    </cofactor>
</comment>
<feature type="domain" description="HRDC" evidence="14">
    <location>
        <begin position="453"/>
        <end position="530"/>
    </location>
</feature>
<dbReference type="Pfam" id="PF00271">
    <property type="entry name" value="Helicase_C"/>
    <property type="match status" value="1"/>
</dbReference>
<dbReference type="OrthoDB" id="5298715at2"/>
<dbReference type="Pfam" id="PF16124">
    <property type="entry name" value="RecQ_Zn_bind"/>
    <property type="match status" value="1"/>
</dbReference>
<dbReference type="GO" id="GO:0005524">
    <property type="term" value="F:ATP binding"/>
    <property type="evidence" value="ECO:0007669"/>
    <property type="project" value="UniProtKB-KW"/>
</dbReference>
<gene>
    <name evidence="17" type="ORF">B9G79_03300</name>
</gene>
<dbReference type="SUPFAM" id="SSF52540">
    <property type="entry name" value="P-loop containing nucleoside triphosphate hydrolases"/>
    <property type="match status" value="1"/>
</dbReference>
<dbReference type="SMART" id="SM00487">
    <property type="entry name" value="DEXDc"/>
    <property type="match status" value="1"/>
</dbReference>
<dbReference type="Proteomes" id="UP000197003">
    <property type="component" value="Chromosome"/>
</dbReference>
<dbReference type="PROSITE" id="PS51194">
    <property type="entry name" value="HELICASE_CTER"/>
    <property type="match status" value="1"/>
</dbReference>
<keyword evidence="6" id="KW-0347">Helicase</keyword>
<dbReference type="EC" id="5.6.2.4" evidence="11"/>
<evidence type="ECO:0000313" key="18">
    <source>
        <dbReference type="Proteomes" id="UP000197003"/>
    </source>
</evidence>
<accession>A0A1Z3N5B4</accession>
<dbReference type="GO" id="GO:0003677">
    <property type="term" value="F:DNA binding"/>
    <property type="evidence" value="ECO:0007669"/>
    <property type="project" value="UniProtKB-KW"/>
</dbReference>
<reference evidence="17 18" key="1">
    <citation type="submission" date="2017-04" db="EMBL/GenBank/DDBJ databases">
        <title>Whole genome sequence of Bdellovibrio bacteriovorus strain SSB218315.</title>
        <authorList>
            <person name="Oyedara O."/>
            <person name="Rodriguez-Perez M.A."/>
        </authorList>
    </citation>
    <scope>NUCLEOTIDE SEQUENCE [LARGE SCALE GENOMIC DNA]</scope>
    <source>
        <strain evidence="17 18">SSB218315</strain>
    </source>
</reference>
<evidence type="ECO:0000256" key="4">
    <source>
        <dbReference type="ARBA" id="ARBA00022741"/>
    </source>
</evidence>
<dbReference type="InterPro" id="IPR001650">
    <property type="entry name" value="Helicase_C-like"/>
</dbReference>
<protein>
    <recommendedName>
        <fullName evidence="12">ATP-dependent DNA helicase RecQ</fullName>
        <ecNumber evidence="11">5.6.2.4</ecNumber>
    </recommendedName>
    <alternativeName>
        <fullName evidence="13">DNA 3'-5' helicase RecQ</fullName>
    </alternativeName>
</protein>
<evidence type="ECO:0000256" key="2">
    <source>
        <dbReference type="ARBA" id="ARBA00005446"/>
    </source>
</evidence>
<dbReference type="InterPro" id="IPR011545">
    <property type="entry name" value="DEAD/DEAH_box_helicase_dom"/>
</dbReference>
<evidence type="ECO:0000256" key="1">
    <source>
        <dbReference type="ARBA" id="ARBA00001946"/>
    </source>
</evidence>
<dbReference type="Gene3D" id="3.40.50.300">
    <property type="entry name" value="P-loop containing nucleotide triphosphate hydrolases"/>
    <property type="match status" value="2"/>
</dbReference>
<comment type="similarity">
    <text evidence="2">Belongs to the helicase family. RecQ subfamily.</text>
</comment>
<dbReference type="NCBIfam" id="TIGR00614">
    <property type="entry name" value="recQ_fam"/>
    <property type="match status" value="1"/>
</dbReference>
<dbReference type="GO" id="GO:0016787">
    <property type="term" value="F:hydrolase activity"/>
    <property type="evidence" value="ECO:0007669"/>
    <property type="project" value="UniProtKB-KW"/>
</dbReference>
<keyword evidence="5" id="KW-0378">Hydrolase</keyword>
<dbReference type="GO" id="GO:0043590">
    <property type="term" value="C:bacterial nucleoid"/>
    <property type="evidence" value="ECO:0007669"/>
    <property type="project" value="TreeGrafter"/>
</dbReference>
<name>A0A1Z3N5B4_BDEBC</name>
<dbReference type="Pfam" id="PF00270">
    <property type="entry name" value="DEAD"/>
    <property type="match status" value="1"/>
</dbReference>
<dbReference type="GO" id="GO:0006310">
    <property type="term" value="P:DNA recombination"/>
    <property type="evidence" value="ECO:0007669"/>
    <property type="project" value="InterPro"/>
</dbReference>
<dbReference type="InterPro" id="IPR027417">
    <property type="entry name" value="P-loop_NTPase"/>
</dbReference>
<dbReference type="PANTHER" id="PTHR13710">
    <property type="entry name" value="DNA HELICASE RECQ FAMILY MEMBER"/>
    <property type="match status" value="1"/>
</dbReference>
<dbReference type="AlphaFoldDB" id="A0A1Z3N5B4"/>
<dbReference type="Pfam" id="PF00570">
    <property type="entry name" value="HRDC"/>
    <property type="match status" value="1"/>
</dbReference>
<evidence type="ECO:0000313" key="17">
    <source>
        <dbReference type="EMBL" id="ASD62664.1"/>
    </source>
</evidence>
<evidence type="ECO:0000256" key="9">
    <source>
        <dbReference type="ARBA" id="ARBA00023235"/>
    </source>
</evidence>
<dbReference type="GO" id="GO:0005737">
    <property type="term" value="C:cytoplasm"/>
    <property type="evidence" value="ECO:0007669"/>
    <property type="project" value="TreeGrafter"/>
</dbReference>
<dbReference type="GO" id="GO:0046872">
    <property type="term" value="F:metal ion binding"/>
    <property type="evidence" value="ECO:0007669"/>
    <property type="project" value="UniProtKB-KW"/>
</dbReference>
<evidence type="ECO:0000256" key="10">
    <source>
        <dbReference type="ARBA" id="ARBA00034617"/>
    </source>
</evidence>
<dbReference type="Gene3D" id="1.10.150.80">
    <property type="entry name" value="HRDC domain"/>
    <property type="match status" value="1"/>
</dbReference>